<feature type="region of interest" description="Disordered" evidence="1">
    <location>
        <begin position="172"/>
        <end position="259"/>
    </location>
</feature>
<feature type="compositionally biased region" description="Low complexity" evidence="1">
    <location>
        <begin position="809"/>
        <end position="819"/>
    </location>
</feature>
<protein>
    <submittedName>
        <fullName evidence="2">Uncharacterized protein</fullName>
    </submittedName>
</protein>
<dbReference type="AlphaFoldDB" id="A0A9P5XYU6"/>
<name>A0A9P5XYU6_9AGAR</name>
<dbReference type="PRINTS" id="PR01217">
    <property type="entry name" value="PRICHEXTENSN"/>
</dbReference>
<feature type="compositionally biased region" description="Polar residues" evidence="1">
    <location>
        <begin position="448"/>
        <end position="481"/>
    </location>
</feature>
<accession>A0A9P5XYU6</accession>
<keyword evidence="3" id="KW-1185">Reference proteome</keyword>
<feature type="compositionally biased region" description="Acidic residues" evidence="1">
    <location>
        <begin position="49"/>
        <end position="60"/>
    </location>
</feature>
<gene>
    <name evidence="2" type="ORF">BDZ94DRAFT_145692</name>
</gene>
<sequence>MCTISHCHKILPSFYRYKRCEQHRLQNRHHSKLKRVREKVLKTTGPNGEDVEIMNDDGEENEKSEKENKTGKRWDKNAKDEIAARDVELEYDTKDEDKPRKRNFICVSYGCHNLLGPAVRWRHCEICRARERIRKREKKELESEGKMEEGEKNAQKEVERLKEMMRRMAAGEKVNEGILDPEARASGSGPGQRDKGRGESADMLVEPDLASNTAHQTDVSKEVTPTTVTAIDTPSTSPSIPSTNSANTPNSFIHPPAYKESPETFRSVFRATPVPFMFTPISNANVLTNRIVASSDSAVPEVVGIQPTTSSLNTFGDANSSNTSRTGGKPLTFASTDTPLTFRAYKPKTATSAVGRLLAQNPELSVQVFKDLLLPGKEKQVNTGLVGGSSYHVYKSTPPPAREAAVFVPTIPTTPPFVYQPTQKKQRTYATNGSTEATQNAEARPEQESNSNMNDSRAYVETSSANSSIVTNAVASGSGPANPTPQPSTTPAPVLDTSPPSSVIPRKRTSRAKPKPTPPPPPPPPSMPSPYPYTPHSQYPYPYYMPAPYSMSPYGPHPSSSLSSAAYPPPPSSIPPSSAYSPYAALPGAYPYPYSPYGYPPTHPPPPGYPYPPPRYMPSPYGSPPLQPGQLYIPQQPQPGAYPSQYGYPKDTNFLYYHHPLEVPTVEVSSSRKKRKRGEEVLLSKEPPPDSALSLPTTMEQSMSGENPPVAHLTNGIVGPGTQTSDKDTNTTETKQQAGVVSVVVQMRPCGNKTCNRTIPIDTAGAMCEKCRVRFKKRQAKAKRRFKLEPRKSILNVKEGKKEDDDIDATIPTIPEDET</sequence>
<comment type="caution">
    <text evidence="2">The sequence shown here is derived from an EMBL/GenBank/DDBJ whole genome shotgun (WGS) entry which is preliminary data.</text>
</comment>
<evidence type="ECO:0000256" key="1">
    <source>
        <dbReference type="SAM" id="MobiDB-lite"/>
    </source>
</evidence>
<feature type="region of interest" description="Disordered" evidence="1">
    <location>
        <begin position="45"/>
        <end position="75"/>
    </location>
</feature>
<dbReference type="OrthoDB" id="3070249at2759"/>
<dbReference type="EMBL" id="MU150348">
    <property type="protein sequence ID" value="KAF9458176.1"/>
    <property type="molecule type" value="Genomic_DNA"/>
</dbReference>
<feature type="region of interest" description="Disordered" evidence="1">
    <location>
        <begin position="667"/>
        <end position="706"/>
    </location>
</feature>
<reference evidence="2" key="1">
    <citation type="submission" date="2020-11" db="EMBL/GenBank/DDBJ databases">
        <authorList>
            <consortium name="DOE Joint Genome Institute"/>
            <person name="Ahrendt S."/>
            <person name="Riley R."/>
            <person name="Andreopoulos W."/>
            <person name="Labutti K."/>
            <person name="Pangilinan J."/>
            <person name="Ruiz-Duenas F.J."/>
            <person name="Barrasa J.M."/>
            <person name="Sanchez-Garcia M."/>
            <person name="Camarero S."/>
            <person name="Miyauchi S."/>
            <person name="Serrano A."/>
            <person name="Linde D."/>
            <person name="Babiker R."/>
            <person name="Drula E."/>
            <person name="Ayuso-Fernandez I."/>
            <person name="Pacheco R."/>
            <person name="Padilla G."/>
            <person name="Ferreira P."/>
            <person name="Barriuso J."/>
            <person name="Kellner H."/>
            <person name="Castanera R."/>
            <person name="Alfaro M."/>
            <person name="Ramirez L."/>
            <person name="Pisabarro A.G."/>
            <person name="Kuo A."/>
            <person name="Tritt A."/>
            <person name="Lipzen A."/>
            <person name="He G."/>
            <person name="Yan M."/>
            <person name="Ng V."/>
            <person name="Cullen D."/>
            <person name="Martin F."/>
            <person name="Rosso M.-N."/>
            <person name="Henrissat B."/>
            <person name="Hibbett D."/>
            <person name="Martinez A.T."/>
            <person name="Grigoriev I.V."/>
        </authorList>
    </citation>
    <scope>NUCLEOTIDE SEQUENCE</scope>
    <source>
        <strain evidence="2">CBS 247.69</strain>
    </source>
</reference>
<dbReference type="Proteomes" id="UP000807353">
    <property type="component" value="Unassembled WGS sequence"/>
</dbReference>
<feature type="compositionally biased region" description="Polar residues" evidence="1">
    <location>
        <begin position="694"/>
        <end position="705"/>
    </location>
</feature>
<evidence type="ECO:0000313" key="3">
    <source>
        <dbReference type="Proteomes" id="UP000807353"/>
    </source>
</evidence>
<proteinExistence type="predicted"/>
<feature type="compositionally biased region" description="Basic residues" evidence="1">
    <location>
        <begin position="505"/>
        <end position="514"/>
    </location>
</feature>
<feature type="compositionally biased region" description="Basic and acidic residues" evidence="1">
    <location>
        <begin position="61"/>
        <end position="75"/>
    </location>
</feature>
<feature type="region of interest" description="Disordered" evidence="1">
    <location>
        <begin position="413"/>
        <end position="531"/>
    </location>
</feature>
<feature type="compositionally biased region" description="Low complexity" evidence="1">
    <location>
        <begin position="233"/>
        <end position="251"/>
    </location>
</feature>
<feature type="region of interest" description="Disordered" evidence="1">
    <location>
        <begin position="797"/>
        <end position="819"/>
    </location>
</feature>
<feature type="compositionally biased region" description="Polar residues" evidence="1">
    <location>
        <begin position="420"/>
        <end position="441"/>
    </location>
</feature>
<feature type="compositionally biased region" description="Polar residues" evidence="1">
    <location>
        <begin position="210"/>
        <end position="232"/>
    </location>
</feature>
<evidence type="ECO:0000313" key="2">
    <source>
        <dbReference type="EMBL" id="KAF9458176.1"/>
    </source>
</evidence>
<feature type="compositionally biased region" description="Pro residues" evidence="1">
    <location>
        <begin position="515"/>
        <end position="531"/>
    </location>
</feature>
<organism evidence="2 3">
    <name type="scientific">Collybia nuda</name>
    <dbReference type="NCBI Taxonomy" id="64659"/>
    <lineage>
        <taxon>Eukaryota</taxon>
        <taxon>Fungi</taxon>
        <taxon>Dikarya</taxon>
        <taxon>Basidiomycota</taxon>
        <taxon>Agaricomycotina</taxon>
        <taxon>Agaricomycetes</taxon>
        <taxon>Agaricomycetidae</taxon>
        <taxon>Agaricales</taxon>
        <taxon>Tricholomatineae</taxon>
        <taxon>Clitocybaceae</taxon>
        <taxon>Collybia</taxon>
    </lineage>
</organism>